<keyword evidence="2" id="KW-1185">Reference proteome</keyword>
<organism evidence="1 2">
    <name type="scientific">Dallia pectoralis</name>
    <name type="common">Alaska blackfish</name>
    <dbReference type="NCBI Taxonomy" id="75939"/>
    <lineage>
        <taxon>Eukaryota</taxon>
        <taxon>Metazoa</taxon>
        <taxon>Chordata</taxon>
        <taxon>Craniata</taxon>
        <taxon>Vertebrata</taxon>
        <taxon>Euteleostomi</taxon>
        <taxon>Actinopterygii</taxon>
        <taxon>Neopterygii</taxon>
        <taxon>Teleostei</taxon>
        <taxon>Protacanthopterygii</taxon>
        <taxon>Esociformes</taxon>
        <taxon>Umbridae</taxon>
        <taxon>Dallia</taxon>
    </lineage>
</organism>
<dbReference type="EMBL" id="CM055753">
    <property type="protein sequence ID" value="KAJ7991415.1"/>
    <property type="molecule type" value="Genomic_DNA"/>
</dbReference>
<sequence>MHEVIEEGRRKMRQKQTHAHKPTGKENNEPCPSSPPTLTNRQKKNKPVHEDSRRRKPISPYSSLLQVSEKG</sequence>
<name>A0ACC2FJJ2_DALPE</name>
<evidence type="ECO:0000313" key="2">
    <source>
        <dbReference type="Proteomes" id="UP001157502"/>
    </source>
</evidence>
<comment type="caution">
    <text evidence="1">The sequence shown here is derived from an EMBL/GenBank/DDBJ whole genome shotgun (WGS) entry which is preliminary data.</text>
</comment>
<proteinExistence type="predicted"/>
<dbReference type="Proteomes" id="UP001157502">
    <property type="component" value="Chromosome 26"/>
</dbReference>
<reference evidence="1" key="1">
    <citation type="submission" date="2021-05" db="EMBL/GenBank/DDBJ databases">
        <authorList>
            <person name="Pan Q."/>
            <person name="Jouanno E."/>
            <person name="Zahm M."/>
            <person name="Klopp C."/>
            <person name="Cabau C."/>
            <person name="Louis A."/>
            <person name="Berthelot C."/>
            <person name="Parey E."/>
            <person name="Roest Crollius H."/>
            <person name="Montfort J."/>
            <person name="Robinson-Rechavi M."/>
            <person name="Bouchez O."/>
            <person name="Lampietro C."/>
            <person name="Lopez Roques C."/>
            <person name="Donnadieu C."/>
            <person name="Postlethwait J."/>
            <person name="Bobe J."/>
            <person name="Dillon D."/>
            <person name="Chandos A."/>
            <person name="von Hippel F."/>
            <person name="Guiguen Y."/>
        </authorList>
    </citation>
    <scope>NUCLEOTIDE SEQUENCE</scope>
    <source>
        <strain evidence="1">YG-Jan2019</strain>
    </source>
</reference>
<gene>
    <name evidence="1" type="ORF">DPEC_G00283600</name>
</gene>
<evidence type="ECO:0000313" key="1">
    <source>
        <dbReference type="EMBL" id="KAJ7991415.1"/>
    </source>
</evidence>
<accession>A0ACC2FJJ2</accession>
<protein>
    <submittedName>
        <fullName evidence="1">Uncharacterized protein</fullName>
    </submittedName>
</protein>